<comment type="subcellular location">
    <subcellularLocation>
        <location evidence="1">Membrane</location>
        <topology evidence="1">Single-pass membrane protein</topology>
    </subcellularLocation>
</comment>
<evidence type="ECO:0000256" key="4">
    <source>
        <dbReference type="ARBA" id="ARBA00022989"/>
    </source>
</evidence>
<keyword evidence="5 6" id="KW-0472">Membrane</keyword>
<dbReference type="PANTHER" id="PTHR13674">
    <property type="entry name" value="GROWTH AND TRANSFORMATION-DEPENDENT PROTEIN"/>
    <property type="match status" value="1"/>
</dbReference>
<dbReference type="GO" id="GO:0016020">
    <property type="term" value="C:membrane"/>
    <property type="evidence" value="ECO:0007669"/>
    <property type="project" value="UniProtKB-SubCell"/>
</dbReference>
<comment type="caution">
    <text evidence="7">The sequence shown here is derived from an EMBL/GenBank/DDBJ whole genome shotgun (WGS) entry which is preliminary data.</text>
</comment>
<keyword evidence="4 6" id="KW-1133">Transmembrane helix</keyword>
<organism evidence="7">
    <name type="scientific">Menopon gallinae</name>
    <name type="common">poultry shaft louse</name>
    <dbReference type="NCBI Taxonomy" id="328185"/>
    <lineage>
        <taxon>Eukaryota</taxon>
        <taxon>Metazoa</taxon>
        <taxon>Ecdysozoa</taxon>
        <taxon>Arthropoda</taxon>
        <taxon>Hexapoda</taxon>
        <taxon>Insecta</taxon>
        <taxon>Pterygota</taxon>
        <taxon>Neoptera</taxon>
        <taxon>Paraneoptera</taxon>
        <taxon>Psocodea</taxon>
        <taxon>Troctomorpha</taxon>
        <taxon>Phthiraptera</taxon>
        <taxon>Amblycera</taxon>
        <taxon>Menoponidae</taxon>
        <taxon>Menopon</taxon>
    </lineage>
</organism>
<dbReference type="EMBL" id="JARGDH010000001">
    <property type="protein sequence ID" value="KAL0281378.1"/>
    <property type="molecule type" value="Genomic_DNA"/>
</dbReference>
<accession>A0AAW2IHW9</accession>
<evidence type="ECO:0000256" key="5">
    <source>
        <dbReference type="ARBA" id="ARBA00023136"/>
    </source>
</evidence>
<evidence type="ECO:0000256" key="3">
    <source>
        <dbReference type="ARBA" id="ARBA00022692"/>
    </source>
</evidence>
<sequence length="137" mass="16159">MRWFFSRVWNCARNNRKFHSSSRVFEGEKQKTENYSEYVNQIVLSPFQKRLFVWSGKYRRIQDVPERVSYSALSNVRSICRIKLSNYLMILTTIMCFIVISQAKKSAETNQPLPGKDIVAEYRKFKEENKGKESGVS</sequence>
<evidence type="ECO:0000256" key="6">
    <source>
        <dbReference type="SAM" id="Phobius"/>
    </source>
</evidence>
<dbReference type="Pfam" id="PF06388">
    <property type="entry name" value="DUF1075"/>
    <property type="match status" value="1"/>
</dbReference>
<evidence type="ECO:0000256" key="2">
    <source>
        <dbReference type="ARBA" id="ARBA00007363"/>
    </source>
</evidence>
<feature type="transmembrane region" description="Helical" evidence="6">
    <location>
        <begin position="84"/>
        <end position="103"/>
    </location>
</feature>
<protein>
    <submittedName>
        <fullName evidence="7">Uncharacterized protein</fullName>
    </submittedName>
</protein>
<dbReference type="AlphaFoldDB" id="A0AAW2IHW9"/>
<dbReference type="InterPro" id="IPR009432">
    <property type="entry name" value="DUF1075"/>
</dbReference>
<name>A0AAW2IHW9_9NEOP</name>
<gene>
    <name evidence="7" type="ORF">PYX00_002383</name>
</gene>
<keyword evidence="3 6" id="KW-0812">Transmembrane</keyword>
<evidence type="ECO:0000313" key="7">
    <source>
        <dbReference type="EMBL" id="KAL0281378.1"/>
    </source>
</evidence>
<proteinExistence type="inferred from homology"/>
<evidence type="ECO:0000256" key="1">
    <source>
        <dbReference type="ARBA" id="ARBA00004167"/>
    </source>
</evidence>
<comment type="similarity">
    <text evidence="2">Belongs to the UPF0389 family.</text>
</comment>
<reference evidence="7" key="1">
    <citation type="journal article" date="2024" name="Gigascience">
        <title>Chromosome-level genome of the poultry shaft louse Menopon gallinae provides insight into the host-switching and adaptive evolution of parasitic lice.</title>
        <authorList>
            <person name="Xu Y."/>
            <person name="Ma L."/>
            <person name="Liu S."/>
            <person name="Liang Y."/>
            <person name="Liu Q."/>
            <person name="He Z."/>
            <person name="Tian L."/>
            <person name="Duan Y."/>
            <person name="Cai W."/>
            <person name="Li H."/>
            <person name="Song F."/>
        </authorList>
    </citation>
    <scope>NUCLEOTIDE SEQUENCE</scope>
    <source>
        <strain evidence="7">Cailab_2023a</strain>
    </source>
</reference>
<dbReference type="PANTHER" id="PTHR13674:SF5">
    <property type="entry name" value="UPF0389 PROTEIN CG9231"/>
    <property type="match status" value="1"/>
</dbReference>